<evidence type="ECO:0000256" key="4">
    <source>
        <dbReference type="ARBA" id="ARBA00011738"/>
    </source>
</evidence>
<comment type="catalytic activity">
    <reaction evidence="14">
        <text>guanosine(37) in tRNA + S-adenosyl-L-methionine = N(1)-methylguanosine(37) in tRNA + S-adenosyl-L-homocysteine + H(+)</text>
        <dbReference type="Rhea" id="RHEA:36899"/>
        <dbReference type="Rhea" id="RHEA-COMP:10145"/>
        <dbReference type="Rhea" id="RHEA-COMP:10147"/>
        <dbReference type="ChEBI" id="CHEBI:15378"/>
        <dbReference type="ChEBI" id="CHEBI:57856"/>
        <dbReference type="ChEBI" id="CHEBI:59789"/>
        <dbReference type="ChEBI" id="CHEBI:73542"/>
        <dbReference type="ChEBI" id="CHEBI:74269"/>
        <dbReference type="EC" id="2.1.1.228"/>
    </reaction>
</comment>
<dbReference type="Pfam" id="PF01746">
    <property type="entry name" value="tRNA_m1G_MT"/>
    <property type="match status" value="1"/>
</dbReference>
<sequence length="228" mass="25161">MKIDAITIFPEYFAPLQLSLLGKAQEGGLLSINVHDLRAQTKDIHHTVDDAPYGGGAGMVMLADVWGNAIDGVIEDGSDLIILTPAGRRFTQEMAQELSMAAHLIFACGRYEGIDDRVREHYSQQEYAERNIRVREVSIGDYVLGGGEVASMVMIEAITRLIPGVLGNPLSLAEESHNEEGYLEYPNYTRPQEWRGIEVPPVLLSGNHGAIATWRSSQARQRRDANSN</sequence>
<dbReference type="InterPro" id="IPR029026">
    <property type="entry name" value="tRNA_m1G_MTases_N"/>
</dbReference>
<dbReference type="CDD" id="cd18080">
    <property type="entry name" value="TrmD-like"/>
    <property type="match status" value="1"/>
</dbReference>
<dbReference type="InterPro" id="IPR002649">
    <property type="entry name" value="tRNA_m1G_MeTrfase_TrmD"/>
</dbReference>
<dbReference type="GO" id="GO:0002939">
    <property type="term" value="P:tRNA N1-guanine methylation"/>
    <property type="evidence" value="ECO:0007669"/>
    <property type="project" value="TreeGrafter"/>
</dbReference>
<evidence type="ECO:0000256" key="7">
    <source>
        <dbReference type="ARBA" id="ARBA00022490"/>
    </source>
</evidence>
<accession>A0A094Q8G2</accession>
<evidence type="ECO:0000256" key="3">
    <source>
        <dbReference type="ARBA" id="ARBA00007630"/>
    </source>
</evidence>
<evidence type="ECO:0000256" key="13">
    <source>
        <dbReference type="ARBA" id="ARBA00033392"/>
    </source>
</evidence>
<evidence type="ECO:0000256" key="1">
    <source>
        <dbReference type="ARBA" id="ARBA00002634"/>
    </source>
</evidence>
<comment type="function">
    <text evidence="1">Specifically methylates guanosine-37 in various tRNAs.</text>
</comment>
<evidence type="ECO:0000313" key="16">
    <source>
        <dbReference type="EMBL" id="KGA20485.1"/>
    </source>
</evidence>
<evidence type="ECO:0000256" key="8">
    <source>
        <dbReference type="ARBA" id="ARBA00022603"/>
    </source>
</evidence>
<keyword evidence="10" id="KW-0949">S-adenosyl-L-methionine</keyword>
<comment type="similarity">
    <text evidence="3">Belongs to the RNA methyltransferase TrmD family.</text>
</comment>
<keyword evidence="7" id="KW-0963">Cytoplasm</keyword>
<evidence type="ECO:0000256" key="9">
    <source>
        <dbReference type="ARBA" id="ARBA00022679"/>
    </source>
</evidence>
<keyword evidence="9" id="KW-0808">Transferase</keyword>
<evidence type="ECO:0000256" key="5">
    <source>
        <dbReference type="ARBA" id="ARBA00012807"/>
    </source>
</evidence>
<dbReference type="NCBIfam" id="TIGR00088">
    <property type="entry name" value="trmD"/>
    <property type="match status" value="1"/>
</dbReference>
<proteinExistence type="inferred from homology"/>
<dbReference type="PANTHER" id="PTHR46417">
    <property type="entry name" value="TRNA (GUANINE-N(1)-)-METHYLTRANSFERASE"/>
    <property type="match status" value="1"/>
</dbReference>
<dbReference type="EC" id="2.1.1.228" evidence="5"/>
<evidence type="ECO:0000256" key="2">
    <source>
        <dbReference type="ARBA" id="ARBA00004496"/>
    </source>
</evidence>
<keyword evidence="11" id="KW-0819">tRNA processing</keyword>
<comment type="caution">
    <text evidence="16">The sequence shown here is derived from an EMBL/GenBank/DDBJ whole genome shotgun (WGS) entry which is preliminary data.</text>
</comment>
<dbReference type="Gene3D" id="1.10.1270.20">
    <property type="entry name" value="tRNA(m1g37)methyltransferase, domain 2"/>
    <property type="match status" value="1"/>
</dbReference>
<feature type="domain" description="tRNA methyltransferase TRMD/TRM10-type" evidence="15">
    <location>
        <begin position="1"/>
        <end position="223"/>
    </location>
</feature>
<dbReference type="AlphaFoldDB" id="A0A094Q8G2"/>
<dbReference type="EMBL" id="JNSK01000003">
    <property type="protein sequence ID" value="KGA20485.1"/>
    <property type="molecule type" value="Genomic_DNA"/>
</dbReference>
<evidence type="ECO:0000259" key="15">
    <source>
        <dbReference type="Pfam" id="PF01746"/>
    </source>
</evidence>
<gene>
    <name evidence="16" type="ORF">GM50_2010</name>
</gene>
<dbReference type="GO" id="GO:0052906">
    <property type="term" value="F:tRNA (guanine(37)-N1)-methyltransferase activity"/>
    <property type="evidence" value="ECO:0007669"/>
    <property type="project" value="UniProtKB-EC"/>
</dbReference>
<dbReference type="PANTHER" id="PTHR46417:SF1">
    <property type="entry name" value="TRNA (GUANINE-N(1)-)-METHYLTRANSFERASE"/>
    <property type="match status" value="1"/>
</dbReference>
<dbReference type="PIRSF" id="PIRSF000386">
    <property type="entry name" value="tRNA_mtase"/>
    <property type="match status" value="1"/>
</dbReference>
<dbReference type="SUPFAM" id="SSF75217">
    <property type="entry name" value="alpha/beta knot"/>
    <property type="match status" value="1"/>
</dbReference>
<comment type="subcellular location">
    <subcellularLocation>
        <location evidence="2">Cytoplasm</location>
    </subcellularLocation>
</comment>
<dbReference type="NCBIfam" id="NF000648">
    <property type="entry name" value="PRK00026.1"/>
    <property type="match status" value="1"/>
</dbReference>
<dbReference type="GO" id="GO:0005829">
    <property type="term" value="C:cytosol"/>
    <property type="evidence" value="ECO:0007669"/>
    <property type="project" value="TreeGrafter"/>
</dbReference>
<evidence type="ECO:0000256" key="14">
    <source>
        <dbReference type="ARBA" id="ARBA00047783"/>
    </source>
</evidence>
<evidence type="ECO:0000256" key="11">
    <source>
        <dbReference type="ARBA" id="ARBA00022694"/>
    </source>
</evidence>
<protein>
    <recommendedName>
        <fullName evidence="6">tRNA (guanine-N(1)-)-methyltransferase</fullName>
        <ecNumber evidence="5">2.1.1.228</ecNumber>
    </recommendedName>
    <alternativeName>
        <fullName evidence="12">M1G-methyltransferase</fullName>
    </alternativeName>
    <alternativeName>
        <fullName evidence="13">tRNA [GM37] methyltransferase</fullName>
    </alternativeName>
</protein>
<keyword evidence="8" id="KW-0489">Methyltransferase</keyword>
<evidence type="ECO:0000256" key="10">
    <source>
        <dbReference type="ARBA" id="ARBA00022691"/>
    </source>
</evidence>
<comment type="subunit">
    <text evidence="4">Homodimer.</text>
</comment>
<dbReference type="InterPro" id="IPR029028">
    <property type="entry name" value="Alpha/beta_knot_MTases"/>
</dbReference>
<evidence type="ECO:0000256" key="12">
    <source>
        <dbReference type="ARBA" id="ARBA00029736"/>
    </source>
</evidence>
<name>A0A094Q8G2_9ZZZZ</name>
<dbReference type="InterPro" id="IPR016009">
    <property type="entry name" value="tRNA_MeTrfase_TRMD/TRM10"/>
</dbReference>
<dbReference type="Gene3D" id="3.40.1280.10">
    <property type="match status" value="1"/>
</dbReference>
<evidence type="ECO:0000256" key="6">
    <source>
        <dbReference type="ARBA" id="ARBA00014679"/>
    </source>
</evidence>
<dbReference type="HAMAP" id="MF_00605">
    <property type="entry name" value="TrmD"/>
    <property type="match status" value="1"/>
</dbReference>
<reference evidence="16" key="1">
    <citation type="submission" date="2014-05" db="EMBL/GenBank/DDBJ databases">
        <title>Key roles for freshwater Actinobacteria revealed by deep metagenomic sequencing.</title>
        <authorList>
            <person name="Ghai R."/>
            <person name="Mizuno C.M."/>
            <person name="Picazo A."/>
            <person name="Camacho A."/>
            <person name="Rodriguez-Valera F."/>
        </authorList>
    </citation>
    <scope>NUCLEOTIDE SEQUENCE</scope>
</reference>
<dbReference type="FunFam" id="3.40.1280.10:FF:000001">
    <property type="entry name" value="tRNA (guanine-N(1)-)-methyltransferase"/>
    <property type="match status" value="1"/>
</dbReference>
<dbReference type="InterPro" id="IPR023148">
    <property type="entry name" value="tRNA_m1G_MeTrfase_C_sf"/>
</dbReference>
<organism evidence="16">
    <name type="scientific">freshwater metagenome</name>
    <dbReference type="NCBI Taxonomy" id="449393"/>
    <lineage>
        <taxon>unclassified sequences</taxon>
        <taxon>metagenomes</taxon>
        <taxon>ecological metagenomes</taxon>
    </lineage>
</organism>